<protein>
    <recommendedName>
        <fullName evidence="3">Protein phosphatase 2C-like protein</fullName>
    </recommendedName>
</protein>
<keyword evidence="2" id="KW-1185">Reference proteome</keyword>
<accession>A0A4V2SCI6</accession>
<organism evidence="1 2">
    <name type="scientific">Marinisporobacter balticus</name>
    <dbReference type="NCBI Taxonomy" id="2018667"/>
    <lineage>
        <taxon>Bacteria</taxon>
        <taxon>Bacillati</taxon>
        <taxon>Bacillota</taxon>
        <taxon>Clostridia</taxon>
        <taxon>Peptostreptococcales</taxon>
        <taxon>Thermotaleaceae</taxon>
        <taxon>Marinisporobacter</taxon>
    </lineage>
</organism>
<dbReference type="Proteomes" id="UP000294919">
    <property type="component" value="Unassembled WGS sequence"/>
</dbReference>
<name>A0A4V2SCI6_9FIRM</name>
<gene>
    <name evidence="1" type="ORF">EV214_102149</name>
</gene>
<sequence length="322" mass="37425">MHKKKRIGNMKNKFIISKWGRESCFYAAWMMKILNKQILCKAGTKINEDVANMNEYGAWVLDGATGLNGENIVDGESDAKWFVTWWDTYLSNNIYKDENLQKIIEKGIKLIKEEFFNRAKDQNLSKIDFPSSSIVVIKWEKSCLEYFSLGDVLLMLQNEDKIQMIIDHNITKLDHKVFKAMEHLMEKEKKNMIEAKEDVMDLIVSNRLLKNTENGYWILGFNETAAKNGLYGTIKLGNNTKVFIASDGFTALADKYNYLNISEFIPEIEKTGVDKLYHILRDIEEKDSEGQLFPRFKKTMMPQPFISHLKITVSEREVEIFV</sequence>
<dbReference type="InterPro" id="IPR036457">
    <property type="entry name" value="PPM-type-like_dom_sf"/>
</dbReference>
<reference evidence="1 2" key="1">
    <citation type="submission" date="2019-03" db="EMBL/GenBank/DDBJ databases">
        <title>Genomic Encyclopedia of Type Strains, Phase IV (KMG-IV): sequencing the most valuable type-strain genomes for metagenomic binning, comparative biology and taxonomic classification.</title>
        <authorList>
            <person name="Goeker M."/>
        </authorList>
    </citation>
    <scope>NUCLEOTIDE SEQUENCE [LARGE SCALE GENOMIC DNA]</scope>
    <source>
        <strain evidence="1 2">DSM 102940</strain>
    </source>
</reference>
<evidence type="ECO:0000313" key="1">
    <source>
        <dbReference type="EMBL" id="TCO79430.1"/>
    </source>
</evidence>
<comment type="caution">
    <text evidence="1">The sequence shown here is derived from an EMBL/GenBank/DDBJ whole genome shotgun (WGS) entry which is preliminary data.</text>
</comment>
<evidence type="ECO:0000313" key="2">
    <source>
        <dbReference type="Proteomes" id="UP000294919"/>
    </source>
</evidence>
<dbReference type="SUPFAM" id="SSF81606">
    <property type="entry name" value="PP2C-like"/>
    <property type="match status" value="1"/>
</dbReference>
<proteinExistence type="predicted"/>
<dbReference type="EMBL" id="SLWV01000002">
    <property type="protein sequence ID" value="TCO79430.1"/>
    <property type="molecule type" value="Genomic_DNA"/>
</dbReference>
<evidence type="ECO:0008006" key="3">
    <source>
        <dbReference type="Google" id="ProtNLM"/>
    </source>
</evidence>
<dbReference type="AlphaFoldDB" id="A0A4V2SCI6"/>